<dbReference type="Proteomes" id="UP000241454">
    <property type="component" value="Chromosome"/>
</dbReference>
<dbReference type="Proteomes" id="UP000175684">
    <property type="component" value="Unassembled WGS sequence"/>
</dbReference>
<feature type="transmembrane region" description="Helical" evidence="7">
    <location>
        <begin position="311"/>
        <end position="338"/>
    </location>
</feature>
<evidence type="ECO:0000313" key="10">
    <source>
        <dbReference type="EMBL" id="WNE85011.1"/>
    </source>
</evidence>
<feature type="transmembrane region" description="Helical" evidence="7">
    <location>
        <begin position="40"/>
        <end position="59"/>
    </location>
</feature>
<dbReference type="EMBL" id="CP028341">
    <property type="protein sequence ID" value="AVT45727.1"/>
    <property type="molecule type" value="Genomic_DNA"/>
</dbReference>
<accession>A0A076JPW9</accession>
<feature type="transmembrane region" description="Helical" evidence="7">
    <location>
        <begin position="289"/>
        <end position="305"/>
    </location>
</feature>
<comment type="subcellular location">
    <subcellularLocation>
        <location evidence="1">Cell membrane</location>
        <topology evidence="1">Multi-pass membrane protein</topology>
    </subcellularLocation>
</comment>
<dbReference type="InterPro" id="IPR050171">
    <property type="entry name" value="MFS_Transporters"/>
</dbReference>
<dbReference type="OrthoDB" id="3237211at2"/>
<reference evidence="10" key="4">
    <citation type="submission" date="2023-09" db="EMBL/GenBank/DDBJ databases">
        <title>Ecological and genomic based identification of the Bifidobacterium adolescentis prototype of the healthy human gut microbiota.</title>
        <authorList>
            <person name="Lugli G.A."/>
            <person name="Argentini C."/>
            <person name="Tarracchini C."/>
            <person name="Fontana F."/>
            <person name="Alessandri G."/>
            <person name="Mancabelli L."/>
            <person name="Milani C."/>
            <person name="Turroni F."/>
            <person name="Ventura M."/>
        </authorList>
    </citation>
    <scope>NUCLEOTIDE SEQUENCE</scope>
    <source>
        <strain evidence="10">703B</strain>
    </source>
</reference>
<keyword evidence="2" id="KW-0813">Transport</keyword>
<keyword evidence="9" id="KW-0547">Nucleotide-binding</keyword>
<feature type="transmembrane region" description="Helical" evidence="7">
    <location>
        <begin position="256"/>
        <end position="277"/>
    </location>
</feature>
<evidence type="ECO:0000256" key="2">
    <source>
        <dbReference type="ARBA" id="ARBA00022448"/>
    </source>
</evidence>
<feature type="transmembrane region" description="Helical" evidence="7">
    <location>
        <begin position="218"/>
        <end position="236"/>
    </location>
</feature>
<dbReference type="Proteomes" id="UP000193179">
    <property type="component" value="Chromosome"/>
</dbReference>
<evidence type="ECO:0000256" key="1">
    <source>
        <dbReference type="ARBA" id="ARBA00004651"/>
    </source>
</evidence>
<feature type="transmembrane region" description="Helical" evidence="7">
    <location>
        <begin position="166"/>
        <end position="187"/>
    </location>
</feature>
<dbReference type="EMBL" id="CP133648">
    <property type="protein sequence ID" value="WNE85011.1"/>
    <property type="molecule type" value="Genomic_DNA"/>
</dbReference>
<reference evidence="10" key="1">
    <citation type="journal article" date="2016" name="Sci. Rep.">
        <title>Evaluation of genetic diversity among strains of the human gut commensal Bifidobacterium adolescentis.</title>
        <authorList>
            <person name="Duranti S."/>
            <person name="Milani C."/>
            <person name="Lugli G.A."/>
            <person name="Mancabelli L."/>
            <person name="Turroni F."/>
            <person name="Ferrario C."/>
            <person name="Mangifesta M."/>
            <person name="Viappiani A."/>
            <person name="Sanchez B."/>
            <person name="Margolles A."/>
            <person name="van Sinderen D."/>
            <person name="Ventura M."/>
        </authorList>
    </citation>
    <scope>NUCLEOTIDE SEQUENCE</scope>
    <source>
        <strain evidence="10">703B</strain>
    </source>
</reference>
<feature type="transmembrane region" description="Helical" evidence="7">
    <location>
        <begin position="12"/>
        <end position="34"/>
    </location>
</feature>
<keyword evidence="5 7" id="KW-1133">Transmembrane helix</keyword>
<dbReference type="AlphaFoldDB" id="A0A076JPW9"/>
<feature type="transmembrane region" description="Helical" evidence="7">
    <location>
        <begin position="97"/>
        <end position="116"/>
    </location>
</feature>
<keyword evidence="4 7" id="KW-0812">Transmembrane</keyword>
<gene>
    <name evidence="10" type="ORF">B0703_08460</name>
    <name evidence="9" type="ORF">BBK15_08270</name>
    <name evidence="8" type="ORF">C8077_07335</name>
</gene>
<evidence type="ECO:0000313" key="11">
    <source>
        <dbReference type="Proteomes" id="UP000175684"/>
    </source>
</evidence>
<dbReference type="EMBL" id="MAXD01000008">
    <property type="protein sequence ID" value="OFA34169.1"/>
    <property type="molecule type" value="Genomic_DNA"/>
</dbReference>
<reference evidence="9 11" key="2">
    <citation type="submission" date="2016-07" db="EMBL/GenBank/DDBJ databases">
        <title>Draft Genome Sequence of Bifidobacterium adolescentis strain Km 4.</title>
        <authorList>
            <person name="Danilenko V.N."/>
        </authorList>
    </citation>
    <scope>NUCLEOTIDE SEQUENCE [LARGE SCALE GENOMIC DNA]</scope>
    <source>
        <strain evidence="9 11">Km 4</strain>
    </source>
</reference>
<name>A0A076JPW9_BIFAD</name>
<dbReference type="KEGG" id="badl:BADO_1345"/>
<dbReference type="RefSeq" id="WP_033500426.1">
    <property type="nucleotide sequence ID" value="NZ_CAXVIL010000002.1"/>
</dbReference>
<evidence type="ECO:0000256" key="5">
    <source>
        <dbReference type="ARBA" id="ARBA00022989"/>
    </source>
</evidence>
<feature type="transmembrane region" description="Helical" evidence="7">
    <location>
        <begin position="71"/>
        <end position="91"/>
    </location>
</feature>
<dbReference type="InterPro" id="IPR011701">
    <property type="entry name" value="MFS"/>
</dbReference>
<dbReference type="GO" id="GO:0005886">
    <property type="term" value="C:plasma membrane"/>
    <property type="evidence" value="ECO:0007669"/>
    <property type="project" value="UniProtKB-SubCell"/>
</dbReference>
<reference evidence="8 12" key="3">
    <citation type="submission" date="2018-03" db="EMBL/GenBank/DDBJ databases">
        <authorList>
            <person name="Keele B.F."/>
        </authorList>
    </citation>
    <scope>NUCLEOTIDE SEQUENCE [LARGE SCALE GENOMIC DNA]</scope>
    <source>
        <strain evidence="8 12">1-11</strain>
    </source>
</reference>
<organism evidence="9 11">
    <name type="scientific">Bifidobacterium adolescentis</name>
    <dbReference type="NCBI Taxonomy" id="1680"/>
    <lineage>
        <taxon>Bacteria</taxon>
        <taxon>Bacillati</taxon>
        <taxon>Actinomycetota</taxon>
        <taxon>Actinomycetes</taxon>
        <taxon>Bifidobacteriales</taxon>
        <taxon>Bifidobacteriaceae</taxon>
        <taxon>Bifidobacterium</taxon>
    </lineage>
</organism>
<evidence type="ECO:0000256" key="6">
    <source>
        <dbReference type="ARBA" id="ARBA00023136"/>
    </source>
</evidence>
<dbReference type="GO" id="GO:0022857">
    <property type="term" value="F:transmembrane transporter activity"/>
    <property type="evidence" value="ECO:0007669"/>
    <property type="project" value="InterPro"/>
</dbReference>
<feature type="transmembrane region" description="Helical" evidence="7">
    <location>
        <begin position="382"/>
        <end position="402"/>
    </location>
</feature>
<evidence type="ECO:0000313" key="12">
    <source>
        <dbReference type="Proteomes" id="UP000241454"/>
    </source>
</evidence>
<sequence length="412" mass="44165">MEKPNDIKRDSISVNYFLNTAAYSGLFSLLSVILTGQVSAASSLYVGLALGILSLFSRGSTVFIGSLIERFSTVSLTETGFGFMVFSLLLLQPAMGGFIGFLFADLALLGLGLSLVNFALRGHIIATVKDKKIQASLFALVTMAANLGSAIGPLGSNYIYKAFGQTLFIAIIVGLYAFSALLAPIALTHHVFIRNEKSGEENTSSIVKTITDSLKSPGTVLAILAVFVGSIMNGQLFAGMALEFHSLSDSPVIRGLFYSIDAISVIALQMPVSKIISRNMTKEHNATSFIVKSLGIYGISFALFACGVSSYWWICIISLVVFSIAECIYAPLINIALVEAQPDKPLVDILNYRLIIAAIGESAGSFLGGWIVPALRPAGLTAWYWCALALVGIMPAVVTNQIRKRGQRIIRH</sequence>
<dbReference type="eggNOG" id="COG2814">
    <property type="taxonomic scope" value="Bacteria"/>
</dbReference>
<dbReference type="PANTHER" id="PTHR23517">
    <property type="entry name" value="RESISTANCE PROTEIN MDTM, PUTATIVE-RELATED-RELATED"/>
    <property type="match status" value="1"/>
</dbReference>
<proteinExistence type="predicted"/>
<keyword evidence="3" id="KW-1003">Cell membrane</keyword>
<dbReference type="PANTHER" id="PTHR23517:SF3">
    <property type="entry name" value="INTEGRAL MEMBRANE TRANSPORT PROTEIN"/>
    <property type="match status" value="1"/>
</dbReference>
<evidence type="ECO:0000313" key="8">
    <source>
        <dbReference type="EMBL" id="AVT45727.1"/>
    </source>
</evidence>
<evidence type="ECO:0000313" key="9">
    <source>
        <dbReference type="EMBL" id="OFA34169.1"/>
    </source>
</evidence>
<evidence type="ECO:0000256" key="4">
    <source>
        <dbReference type="ARBA" id="ARBA00022692"/>
    </source>
</evidence>
<evidence type="ECO:0000256" key="3">
    <source>
        <dbReference type="ARBA" id="ARBA00022475"/>
    </source>
</evidence>
<dbReference type="SUPFAM" id="SSF103473">
    <property type="entry name" value="MFS general substrate transporter"/>
    <property type="match status" value="1"/>
</dbReference>
<protein>
    <submittedName>
        <fullName evidence="9">Glutathione ABC transporter ATP-binding protein</fullName>
    </submittedName>
    <submittedName>
        <fullName evidence="8">MFS transporter</fullName>
    </submittedName>
</protein>
<dbReference type="Pfam" id="PF07690">
    <property type="entry name" value="MFS_1"/>
    <property type="match status" value="1"/>
</dbReference>
<dbReference type="GO" id="GO:0005524">
    <property type="term" value="F:ATP binding"/>
    <property type="evidence" value="ECO:0007669"/>
    <property type="project" value="UniProtKB-KW"/>
</dbReference>
<dbReference type="InterPro" id="IPR036259">
    <property type="entry name" value="MFS_trans_sf"/>
</dbReference>
<feature type="transmembrane region" description="Helical" evidence="7">
    <location>
        <begin position="350"/>
        <end position="370"/>
    </location>
</feature>
<keyword evidence="9" id="KW-0067">ATP-binding</keyword>
<dbReference type="Gene3D" id="1.20.1250.20">
    <property type="entry name" value="MFS general substrate transporter like domains"/>
    <property type="match status" value="2"/>
</dbReference>
<feature type="transmembrane region" description="Helical" evidence="7">
    <location>
        <begin position="137"/>
        <end position="160"/>
    </location>
</feature>
<keyword evidence="6 7" id="KW-0472">Membrane</keyword>
<evidence type="ECO:0000256" key="7">
    <source>
        <dbReference type="SAM" id="Phobius"/>
    </source>
</evidence>